<dbReference type="GO" id="GO:0008881">
    <property type="term" value="F:glutamate racemase activity"/>
    <property type="evidence" value="ECO:0007669"/>
    <property type="project" value="UniProtKB-UniRule"/>
</dbReference>
<dbReference type="InterPro" id="IPR033134">
    <property type="entry name" value="Asp/Glu_racemase_AS_2"/>
</dbReference>
<comment type="catalytic activity">
    <reaction evidence="1 8">
        <text>L-glutamate = D-glutamate</text>
        <dbReference type="Rhea" id="RHEA:12813"/>
        <dbReference type="ChEBI" id="CHEBI:29985"/>
        <dbReference type="ChEBI" id="CHEBI:29986"/>
        <dbReference type="EC" id="5.1.1.3"/>
    </reaction>
</comment>
<feature type="active site" description="Proton donor/acceptor" evidence="8">
    <location>
        <position position="73"/>
    </location>
</feature>
<dbReference type="NCBIfam" id="TIGR00067">
    <property type="entry name" value="glut_race"/>
    <property type="match status" value="1"/>
</dbReference>
<keyword evidence="3 8" id="KW-0133">Cell shape</keyword>
<dbReference type="Gene3D" id="3.40.50.1860">
    <property type="match status" value="2"/>
</dbReference>
<dbReference type="PANTHER" id="PTHR21198:SF2">
    <property type="entry name" value="GLUTAMATE RACEMASE"/>
    <property type="match status" value="1"/>
</dbReference>
<feature type="binding site" evidence="8">
    <location>
        <begin position="194"/>
        <end position="195"/>
    </location>
    <ligand>
        <name>substrate</name>
    </ligand>
</feature>
<dbReference type="HAMAP" id="MF_00258">
    <property type="entry name" value="Glu_racemase"/>
    <property type="match status" value="1"/>
</dbReference>
<evidence type="ECO:0000256" key="4">
    <source>
        <dbReference type="ARBA" id="ARBA00022984"/>
    </source>
</evidence>
<evidence type="ECO:0000256" key="3">
    <source>
        <dbReference type="ARBA" id="ARBA00022960"/>
    </source>
</evidence>
<dbReference type="Proteomes" id="UP000091979">
    <property type="component" value="Unassembled WGS sequence"/>
</dbReference>
<dbReference type="InterPro" id="IPR001920">
    <property type="entry name" value="Asp/Glu_race"/>
</dbReference>
<comment type="similarity">
    <text evidence="8">Belongs to the aspartate/glutamate racemases family.</text>
</comment>
<evidence type="ECO:0000313" key="9">
    <source>
        <dbReference type="EMBL" id="OBQ56767.1"/>
    </source>
</evidence>
<dbReference type="GO" id="GO:0009252">
    <property type="term" value="P:peptidoglycan biosynthetic process"/>
    <property type="evidence" value="ECO:0007669"/>
    <property type="project" value="UniProtKB-UniRule"/>
</dbReference>
<organism evidence="9 10">
    <name type="scientific">Halodesulfovibrio spirochaetisodalis</name>
    <dbReference type="NCBI Taxonomy" id="1560234"/>
    <lineage>
        <taxon>Bacteria</taxon>
        <taxon>Pseudomonadati</taxon>
        <taxon>Thermodesulfobacteriota</taxon>
        <taxon>Desulfovibrionia</taxon>
        <taxon>Desulfovibrionales</taxon>
        <taxon>Desulfovibrionaceae</taxon>
        <taxon>Halodesulfovibrio</taxon>
    </lineage>
</organism>
<evidence type="ECO:0000256" key="1">
    <source>
        <dbReference type="ARBA" id="ARBA00001602"/>
    </source>
</evidence>
<dbReference type="InterPro" id="IPR018187">
    <property type="entry name" value="Asp/Glu_racemase_AS_1"/>
</dbReference>
<proteinExistence type="inferred from homology"/>
<feature type="binding site" evidence="8">
    <location>
        <begin position="74"/>
        <end position="75"/>
    </location>
    <ligand>
        <name>substrate</name>
    </ligand>
</feature>
<evidence type="ECO:0000256" key="6">
    <source>
        <dbReference type="ARBA" id="ARBA00023316"/>
    </source>
</evidence>
<dbReference type="PATRIC" id="fig|1560234.3.peg.1153"/>
<dbReference type="GO" id="GO:0008360">
    <property type="term" value="P:regulation of cell shape"/>
    <property type="evidence" value="ECO:0007669"/>
    <property type="project" value="UniProtKB-KW"/>
</dbReference>
<keyword evidence="5 8" id="KW-0413">Isomerase</keyword>
<dbReference type="GO" id="GO:0071555">
    <property type="term" value="P:cell wall organization"/>
    <property type="evidence" value="ECO:0007669"/>
    <property type="project" value="UniProtKB-KW"/>
</dbReference>
<comment type="function">
    <text evidence="8">Provides the (R)-glutamate required for cell wall biosynthesis.</text>
</comment>
<feature type="active site" description="Proton donor/acceptor" evidence="8">
    <location>
        <position position="193"/>
    </location>
</feature>
<reference evidence="9 10" key="1">
    <citation type="submission" date="2015-01" db="EMBL/GenBank/DDBJ databases">
        <title>Desulfovibrio sp. JC271 draft genome sequence.</title>
        <authorList>
            <person name="Shivani Y."/>
            <person name="Subhash Y."/>
            <person name="Sasikala C."/>
            <person name="Ramana C.V."/>
        </authorList>
    </citation>
    <scope>NUCLEOTIDE SEQUENCE [LARGE SCALE GENOMIC DNA]</scope>
    <source>
        <strain evidence="9 10">JC271</strain>
    </source>
</reference>
<comment type="caution">
    <text evidence="9">The sequence shown here is derived from an EMBL/GenBank/DDBJ whole genome shotgun (WGS) entry which is preliminary data.</text>
</comment>
<dbReference type="Pfam" id="PF01177">
    <property type="entry name" value="Asp_Glu_race"/>
    <property type="match status" value="1"/>
</dbReference>
<evidence type="ECO:0000256" key="7">
    <source>
        <dbReference type="ARBA" id="ARBA00070053"/>
    </source>
</evidence>
<dbReference type="PROSITE" id="PS00924">
    <property type="entry name" value="ASP_GLU_RACEMASE_2"/>
    <property type="match status" value="1"/>
</dbReference>
<evidence type="ECO:0000256" key="8">
    <source>
        <dbReference type="HAMAP-Rule" id="MF_00258"/>
    </source>
</evidence>
<dbReference type="RefSeq" id="WP_066851807.1">
    <property type="nucleotide sequence ID" value="NZ_JXMS01000002.1"/>
</dbReference>
<dbReference type="EMBL" id="JXMS01000002">
    <property type="protein sequence ID" value="OBQ56767.1"/>
    <property type="molecule type" value="Genomic_DNA"/>
</dbReference>
<protein>
    <recommendedName>
        <fullName evidence="7 8">Glutamate racemase</fullName>
        <ecNumber evidence="2 8">5.1.1.3</ecNumber>
    </recommendedName>
</protein>
<dbReference type="SUPFAM" id="SSF53681">
    <property type="entry name" value="Aspartate/glutamate racemase"/>
    <property type="match status" value="2"/>
</dbReference>
<dbReference type="InterPro" id="IPR004391">
    <property type="entry name" value="Glu_race"/>
</dbReference>
<dbReference type="PANTHER" id="PTHR21198">
    <property type="entry name" value="GLUTAMATE RACEMASE"/>
    <property type="match status" value="1"/>
</dbReference>
<gene>
    <name evidence="8" type="primary">murI</name>
    <name evidence="9" type="ORF">SP90_01410</name>
</gene>
<sequence length="276" mass="29547">MTSLPIGLFDSGVGGLTVLKALRSSLPCEEILYLGDTARLPYGTKSQETIVRYAVQAAGKLVERGVKMLVIACNTASSVAIEPLQRAFPDIPVLGVVKPGATASCAATNNGSIVVLATESTIRGNAYQREIFALRPDVQVTGLPCPLFVPLAEEGWTDGELVEGIVARYLDPLFASPLDAAQQKAPDTIVLGCTHFPLLASSIRNVVGDRIHIVDSAETTAQEVKKLLTVRGLLHTETSCGRTRFLTTDDISRFARTGSWFLGLPIEVDDVELIDL</sequence>
<dbReference type="OrthoDB" id="9801055at2"/>
<dbReference type="InterPro" id="IPR015942">
    <property type="entry name" value="Asp/Glu/hydantoin_racemase"/>
</dbReference>
<comment type="pathway">
    <text evidence="8">Cell wall biogenesis; peptidoglycan biosynthesis.</text>
</comment>
<dbReference type="STRING" id="1560234.SP90_01410"/>
<dbReference type="UniPathway" id="UPA00219"/>
<dbReference type="AlphaFoldDB" id="A0A1B7XML5"/>
<keyword evidence="4 8" id="KW-0573">Peptidoglycan synthesis</keyword>
<evidence type="ECO:0000313" key="10">
    <source>
        <dbReference type="Proteomes" id="UP000091979"/>
    </source>
</evidence>
<accession>A0A1B7XML5</accession>
<evidence type="ECO:0000256" key="5">
    <source>
        <dbReference type="ARBA" id="ARBA00023235"/>
    </source>
</evidence>
<name>A0A1B7XML5_9BACT</name>
<feature type="binding site" evidence="8">
    <location>
        <begin position="42"/>
        <end position="43"/>
    </location>
    <ligand>
        <name>substrate</name>
    </ligand>
</feature>
<dbReference type="PROSITE" id="PS00923">
    <property type="entry name" value="ASP_GLU_RACEMASE_1"/>
    <property type="match status" value="1"/>
</dbReference>
<keyword evidence="6 8" id="KW-0961">Cell wall biogenesis/degradation</keyword>
<dbReference type="EC" id="5.1.1.3" evidence="2 8"/>
<keyword evidence="10" id="KW-1185">Reference proteome</keyword>
<dbReference type="FunFam" id="3.40.50.1860:FF:000002">
    <property type="entry name" value="Glutamate racemase"/>
    <property type="match status" value="1"/>
</dbReference>
<feature type="binding site" evidence="8">
    <location>
        <begin position="10"/>
        <end position="11"/>
    </location>
    <ligand>
        <name>substrate</name>
    </ligand>
</feature>
<evidence type="ECO:0000256" key="2">
    <source>
        <dbReference type="ARBA" id="ARBA00013090"/>
    </source>
</evidence>